<sequence length="1036" mass="117702">MDRRKKLVMLGQQQYAKQESQSKRKVISPGKENPTPTVLKKGDRVSRIVEFGENNSTQRALDRQGVTNVQNNEKEATGIKLPPNSTSFPLEEIAGSSLYHVTPEHIPTNSIQPHLKDKVIPNDQIDSATTERVAIHDVIREEKFSKAQRALFLPTDQGTKPPRQMKSGIKNNRMTNVGFDSPPCSPLPVNQANLKSADINCEPLTFNARRKAPSAVPTSECMLFSQSTALSTIQSYDWTDEDTCDAKSVESIFLEENISSSHIFSGHPGSDAVTPLKKSFEAAELTMSPKADLNEAGSSNLVTTVVPSDDLTVNSKAEDDSTLFVDLQNAGIDVAEQLIIMSLSPLKIQETIPGEVDTPLSPQQGMEDNEPIDKPLSPPQRIDDIEPVDNPVSPHQEMEDNDPDDPDYVDDATAPHNLSGLDSDAGSAGESPKPRRKNEKKWKRNVSKEKNSTGKQHVNTAGKEKPARDVIPAGCSRTCFRKCHGSVTLEQRQQINKKFWSIGNSSRQWDFLSRHVRIIPIKRRTVHADDSYRKRNYAYFFTVDNQQVQVCQQMFLTTFNISISRVHVAMKKMTSKDGIISPDKRGKIGHKKRIHPSTTASVKTHIESYPTYESHYTRRSSKKKYLDERLNVSKMYRNYAASRLPGMPHTATQRQYEDIFRSEYKHKLGFFKPKKDQCGTCLRWKTLSTEEKTEAAKVQYEKHINNKEQARKIKDDNIKLGTVDKTVCVASFDLQKVFFCPYGENGEYIFRRKLRCYNLSVFQSVAKIGYCFVWDETAAKKGSIEISSCVWAFIEMKVAEGYTKFYFVSDNCWNQNKNGILFSMYNMASIKFNIEIHHSYLEKGHTQMECDSIHSLIERRCKNLTLCSPQAWYGVIRTAKVPDKRKGKPFHPYVVKVMTRDNIYDFKSVLSEQTLDKIPKSKVRQIFISQNVAKFKREFDGPEEEVSLLNKRPGRPINFKTYVLKKMYSKRIALKDAQMKDLLWLCDQKHIPEPDSDFFYTLAQELQDSNSPAEEEECEDEENDGSSGTESDESDA</sequence>
<accession>A0AAE1LFH4</accession>
<protein>
    <submittedName>
        <fullName evidence="3">Rho GTPase-activating protein gacR</fullName>
    </submittedName>
</protein>
<reference evidence="3" key="2">
    <citation type="journal article" date="2023" name="BMC Genomics">
        <title>Pest status, molecular evolution, and epigenetic factors derived from the genome assembly of Frankliniella fusca, a thysanopteran phytovirus vector.</title>
        <authorList>
            <person name="Catto M.A."/>
            <person name="Labadie P.E."/>
            <person name="Jacobson A.L."/>
            <person name="Kennedy G.G."/>
            <person name="Srinivasan R."/>
            <person name="Hunt B.G."/>
        </authorList>
    </citation>
    <scope>NUCLEOTIDE SEQUENCE</scope>
    <source>
        <strain evidence="3">PL_HMW_Pooled</strain>
    </source>
</reference>
<organism evidence="3 4">
    <name type="scientific">Frankliniella fusca</name>
    <dbReference type="NCBI Taxonomy" id="407009"/>
    <lineage>
        <taxon>Eukaryota</taxon>
        <taxon>Metazoa</taxon>
        <taxon>Ecdysozoa</taxon>
        <taxon>Arthropoda</taxon>
        <taxon>Hexapoda</taxon>
        <taxon>Insecta</taxon>
        <taxon>Pterygota</taxon>
        <taxon>Neoptera</taxon>
        <taxon>Paraneoptera</taxon>
        <taxon>Thysanoptera</taxon>
        <taxon>Terebrantia</taxon>
        <taxon>Thripoidea</taxon>
        <taxon>Thripidae</taxon>
        <taxon>Frankliniella</taxon>
    </lineage>
</organism>
<evidence type="ECO:0000259" key="2">
    <source>
        <dbReference type="Pfam" id="PF25273"/>
    </source>
</evidence>
<dbReference type="PANTHER" id="PTHR10773">
    <property type="entry name" value="DNA-DIRECTED RNA POLYMERASES I, II, AND III SUBUNIT RPABC2"/>
    <property type="match status" value="1"/>
</dbReference>
<feature type="region of interest" description="Disordered" evidence="1">
    <location>
        <begin position="1003"/>
        <end position="1036"/>
    </location>
</feature>
<dbReference type="EMBL" id="JAHWGI010000731">
    <property type="protein sequence ID" value="KAK3917495.1"/>
    <property type="molecule type" value="Genomic_DNA"/>
</dbReference>
<comment type="caution">
    <text evidence="3">The sequence shown here is derived from an EMBL/GenBank/DDBJ whole genome shotgun (WGS) entry which is preliminary data.</text>
</comment>
<feature type="compositionally biased region" description="Basic residues" evidence="1">
    <location>
        <begin position="434"/>
        <end position="445"/>
    </location>
</feature>
<feature type="region of interest" description="Disordered" evidence="1">
    <location>
        <begin position="354"/>
        <end position="465"/>
    </location>
</feature>
<keyword evidence="4" id="KW-1185">Reference proteome</keyword>
<dbReference type="Pfam" id="PF25273">
    <property type="entry name" value="DUF7869"/>
    <property type="match status" value="1"/>
</dbReference>
<evidence type="ECO:0000256" key="1">
    <source>
        <dbReference type="SAM" id="MobiDB-lite"/>
    </source>
</evidence>
<feature type="compositionally biased region" description="Acidic residues" evidence="1">
    <location>
        <begin position="1013"/>
        <end position="1036"/>
    </location>
</feature>
<dbReference type="Proteomes" id="UP001219518">
    <property type="component" value="Unassembled WGS sequence"/>
</dbReference>
<dbReference type="InterPro" id="IPR057191">
    <property type="entry name" value="DUF7869"/>
</dbReference>
<dbReference type="PANTHER" id="PTHR10773:SF19">
    <property type="match status" value="1"/>
</dbReference>
<gene>
    <name evidence="3" type="ORF">KUF71_007005</name>
</gene>
<feature type="domain" description="DUF7869" evidence="2">
    <location>
        <begin position="802"/>
        <end position="927"/>
    </location>
</feature>
<proteinExistence type="predicted"/>
<evidence type="ECO:0000313" key="4">
    <source>
        <dbReference type="Proteomes" id="UP001219518"/>
    </source>
</evidence>
<feature type="region of interest" description="Disordered" evidence="1">
    <location>
        <begin position="1"/>
        <end position="39"/>
    </location>
</feature>
<feature type="compositionally biased region" description="Acidic residues" evidence="1">
    <location>
        <begin position="399"/>
        <end position="410"/>
    </location>
</feature>
<evidence type="ECO:0000313" key="3">
    <source>
        <dbReference type="EMBL" id="KAK3917495.1"/>
    </source>
</evidence>
<reference evidence="3" key="1">
    <citation type="submission" date="2021-07" db="EMBL/GenBank/DDBJ databases">
        <authorList>
            <person name="Catto M.A."/>
            <person name="Jacobson A."/>
            <person name="Kennedy G."/>
            <person name="Labadie P."/>
            <person name="Hunt B.G."/>
            <person name="Srinivasan R."/>
        </authorList>
    </citation>
    <scope>NUCLEOTIDE SEQUENCE</scope>
    <source>
        <strain evidence="3">PL_HMW_Pooled</strain>
        <tissue evidence="3">Head</tissue>
    </source>
</reference>
<dbReference type="AlphaFoldDB" id="A0AAE1LFH4"/>
<feature type="region of interest" description="Disordered" evidence="1">
    <location>
        <begin position="579"/>
        <end position="600"/>
    </location>
</feature>
<name>A0AAE1LFH4_9NEOP</name>